<dbReference type="Gene3D" id="3.40.50.1000">
    <property type="entry name" value="HAD superfamily/HAD-like"/>
    <property type="match status" value="1"/>
</dbReference>
<comment type="caution">
    <text evidence="11">The sequence shown here is derived from an EMBL/GenBank/DDBJ whole genome shotgun (WGS) entry which is preliminary data.</text>
</comment>
<keyword evidence="4" id="KW-0547">Nucleotide-binding</keyword>
<dbReference type="EMBL" id="LBHU01000004">
    <property type="protein sequence ID" value="KLI62917.1"/>
    <property type="molecule type" value="Genomic_DNA"/>
</dbReference>
<organism evidence="11 12">
    <name type="scientific">Aurantiacibacter marinus</name>
    <dbReference type="NCBI Taxonomy" id="874156"/>
    <lineage>
        <taxon>Bacteria</taxon>
        <taxon>Pseudomonadati</taxon>
        <taxon>Pseudomonadota</taxon>
        <taxon>Alphaproteobacteria</taxon>
        <taxon>Sphingomonadales</taxon>
        <taxon>Erythrobacteraceae</taxon>
        <taxon>Aurantiacibacter</taxon>
    </lineage>
</organism>
<dbReference type="AlphaFoldDB" id="A0A0H0XLU5"/>
<proteinExistence type="inferred from homology"/>
<evidence type="ECO:0000256" key="1">
    <source>
        <dbReference type="ARBA" id="ARBA00004141"/>
    </source>
</evidence>
<dbReference type="RefSeq" id="WP_047094436.1">
    <property type="nucleotide sequence ID" value="NZ_LBHU01000004.1"/>
</dbReference>
<dbReference type="STRING" id="874156.GCA_001021555_02624"/>
<feature type="transmembrane region" description="Helical" evidence="9">
    <location>
        <begin position="742"/>
        <end position="765"/>
    </location>
</feature>
<comment type="subcellular location">
    <subcellularLocation>
        <location evidence="1">Membrane</location>
        <topology evidence="1">Multi-pass membrane protein</topology>
    </subcellularLocation>
</comment>
<dbReference type="PRINTS" id="PR00119">
    <property type="entry name" value="CATATPASE"/>
</dbReference>
<evidence type="ECO:0000256" key="8">
    <source>
        <dbReference type="ARBA" id="ARBA00023136"/>
    </source>
</evidence>
<feature type="transmembrane region" description="Helical" evidence="9">
    <location>
        <begin position="809"/>
        <end position="828"/>
    </location>
</feature>
<dbReference type="GO" id="GO:0005524">
    <property type="term" value="F:ATP binding"/>
    <property type="evidence" value="ECO:0007669"/>
    <property type="project" value="UniProtKB-KW"/>
</dbReference>
<keyword evidence="6" id="KW-1278">Translocase</keyword>
<feature type="transmembrane region" description="Helical" evidence="9">
    <location>
        <begin position="777"/>
        <end position="797"/>
    </location>
</feature>
<dbReference type="Gene3D" id="3.40.1110.10">
    <property type="entry name" value="Calcium-transporting ATPase, cytoplasmic domain N"/>
    <property type="match status" value="1"/>
</dbReference>
<gene>
    <name evidence="11" type="ORF">AAV99_12705</name>
</gene>
<dbReference type="OrthoDB" id="9813266at2"/>
<evidence type="ECO:0000256" key="2">
    <source>
        <dbReference type="ARBA" id="ARBA00005675"/>
    </source>
</evidence>
<protein>
    <recommendedName>
        <fullName evidence="10">Cation-transporting P-type ATPase N-terminal domain-containing protein</fullName>
    </recommendedName>
</protein>
<evidence type="ECO:0000313" key="12">
    <source>
        <dbReference type="Proteomes" id="UP000053455"/>
    </source>
</evidence>
<dbReference type="InterPro" id="IPR023214">
    <property type="entry name" value="HAD_sf"/>
</dbReference>
<dbReference type="InterPro" id="IPR006068">
    <property type="entry name" value="ATPase_P-typ_cation-transptr_C"/>
</dbReference>
<keyword evidence="5" id="KW-0067">ATP-binding</keyword>
<dbReference type="PROSITE" id="PS00154">
    <property type="entry name" value="ATPASE_E1_E2"/>
    <property type="match status" value="1"/>
</dbReference>
<dbReference type="GO" id="GO:0016887">
    <property type="term" value="F:ATP hydrolysis activity"/>
    <property type="evidence" value="ECO:0007669"/>
    <property type="project" value="InterPro"/>
</dbReference>
<dbReference type="Gene3D" id="2.70.150.10">
    <property type="entry name" value="Calcium-transporting ATPase, cytoplasmic transduction domain A"/>
    <property type="match status" value="1"/>
</dbReference>
<dbReference type="GO" id="GO:1902600">
    <property type="term" value="P:proton transmembrane transport"/>
    <property type="evidence" value="ECO:0007669"/>
    <property type="project" value="TreeGrafter"/>
</dbReference>
<keyword evidence="7 9" id="KW-1133">Transmembrane helix</keyword>
<dbReference type="InterPro" id="IPR023299">
    <property type="entry name" value="ATPase_P-typ_cyto_dom_N"/>
</dbReference>
<feature type="domain" description="Cation-transporting P-type ATPase N-terminal" evidence="10">
    <location>
        <begin position="9"/>
        <end position="82"/>
    </location>
</feature>
<dbReference type="InterPro" id="IPR059000">
    <property type="entry name" value="ATPase_P-type_domA"/>
</dbReference>
<feature type="transmembrane region" description="Helical" evidence="9">
    <location>
        <begin position="62"/>
        <end position="80"/>
    </location>
</feature>
<feature type="transmembrane region" description="Helical" evidence="9">
    <location>
        <begin position="834"/>
        <end position="858"/>
    </location>
</feature>
<accession>A0A0H0XLU5</accession>
<evidence type="ECO:0000256" key="9">
    <source>
        <dbReference type="SAM" id="Phobius"/>
    </source>
</evidence>
<dbReference type="GO" id="GO:0030007">
    <property type="term" value="P:intracellular potassium ion homeostasis"/>
    <property type="evidence" value="ECO:0007669"/>
    <property type="project" value="TreeGrafter"/>
</dbReference>
<dbReference type="SUPFAM" id="SSF81653">
    <property type="entry name" value="Calcium ATPase, transduction domain A"/>
    <property type="match status" value="1"/>
</dbReference>
<reference evidence="11 12" key="1">
    <citation type="submission" date="2015-04" db="EMBL/GenBank/DDBJ databases">
        <title>The draft genome sequence of Erythrobacter marinus HWDM-33.</title>
        <authorList>
            <person name="Zhuang L."/>
            <person name="Liu Y."/>
            <person name="Shao Z."/>
        </authorList>
    </citation>
    <scope>NUCLEOTIDE SEQUENCE [LARGE SCALE GENOMIC DNA]</scope>
    <source>
        <strain evidence="11 12">HWDM-33</strain>
    </source>
</reference>
<feature type="transmembrane region" description="Helical" evidence="9">
    <location>
        <begin position="669"/>
        <end position="690"/>
    </location>
</feature>
<dbReference type="InterPro" id="IPR044492">
    <property type="entry name" value="P_typ_ATPase_HD_dom"/>
</dbReference>
<dbReference type="Pfam" id="PF00690">
    <property type="entry name" value="Cation_ATPase_N"/>
    <property type="match status" value="1"/>
</dbReference>
<dbReference type="NCBIfam" id="TIGR01494">
    <property type="entry name" value="ATPase_P-type"/>
    <property type="match status" value="2"/>
</dbReference>
<dbReference type="PANTHER" id="PTHR43294">
    <property type="entry name" value="SODIUM/POTASSIUM-TRANSPORTING ATPASE SUBUNIT ALPHA"/>
    <property type="match status" value="1"/>
</dbReference>
<evidence type="ECO:0000256" key="3">
    <source>
        <dbReference type="ARBA" id="ARBA00022692"/>
    </source>
</evidence>
<dbReference type="SFLD" id="SFLDG00002">
    <property type="entry name" value="C1.7:_P-type_atpase_like"/>
    <property type="match status" value="1"/>
</dbReference>
<dbReference type="SUPFAM" id="SSF81665">
    <property type="entry name" value="Calcium ATPase, transmembrane domain M"/>
    <property type="match status" value="1"/>
</dbReference>
<dbReference type="GO" id="GO:1990573">
    <property type="term" value="P:potassium ion import across plasma membrane"/>
    <property type="evidence" value="ECO:0007669"/>
    <property type="project" value="TreeGrafter"/>
</dbReference>
<dbReference type="Proteomes" id="UP000053455">
    <property type="component" value="Unassembled WGS sequence"/>
</dbReference>
<dbReference type="PRINTS" id="PR00120">
    <property type="entry name" value="HATPASE"/>
</dbReference>
<feature type="transmembrane region" description="Helical" evidence="9">
    <location>
        <begin position="86"/>
        <end position="105"/>
    </location>
</feature>
<evidence type="ECO:0000259" key="10">
    <source>
        <dbReference type="SMART" id="SM00831"/>
    </source>
</evidence>
<dbReference type="Gene3D" id="1.20.1110.10">
    <property type="entry name" value="Calcium-transporting ATPase, transmembrane domain"/>
    <property type="match status" value="1"/>
</dbReference>
<sequence length="871" mass="92522">MDEALSPRIWHTLDARDALAALNSSLTGLSEVEAERRLGQYGPNILPEPSRTRPLGIFLRQFANPLIYLLLFAGLLSLAIGDRWDAWFIFGVLGLNALIGGIQELKADASAQALRMLVPQTARLRRTGRIFDMPSAQIVPGDIVELESGVKVTADIRLITAQGLQIDESLVTGESMPVMKSAEAKVAAEAPPAERLTMAHAGTAIVRGRGSGVVVATGSNTVLGHIDRTLQAAGESAVETPMVRRMEVLGRQIAIATMALIAVLSILLFLQGEDFREIVLLAIALAVSAIPEGLPIAVTVALSAAANRMARRNVIVRSLPAVEGLGACTVIASDKTGTLTLNRLSVECLALPDGTLIRRADWLADGELPGLAKIGKVAGWCNEAQLTDTGSPVGDAVDIALLDLAREAGCDPATLLGESRLDHLHYEPALRHAAVALGLPDGVRIVVKGAPETILAMCEDAGPEHREIAERLAADGYRVIAFAQKTVQRLEGPLRQSMSGLGIVGFVGLADPLRHGVIDAIRTCQAAGIDVRMITGDHPRTALAIANQLGMHIDLQDVVTGAQLKQHDPSSALFVDLVIGAKVFARTEPDQKLAIVLALEKSGQIVAVTGDGVNDGPALRAADIGVAMGRSGTDVARSAADLVLADDNFATIVAGVEEGRITFVNIRKIVLFMLATGLAEICMFLGALAFGLPMPLTAVQLLWLNVVTNGVQDVTLGFGKGEGDELEQPVRATLARLIDREAIILMLPGALAMTGISVWVLSTMLGAGETIDAARNAVVLTVVFFHFAYLISIRHLHRPFWRWHPPENLWMFGGMALAITLQLLGMNWGPLQTILGLSPIASSVLLQCLAGGVLVLVVTETTKRIVYRPRC</sequence>
<evidence type="ECO:0000256" key="5">
    <source>
        <dbReference type="ARBA" id="ARBA00022840"/>
    </source>
</evidence>
<dbReference type="SFLD" id="SFLDF00027">
    <property type="entry name" value="p-type_atpase"/>
    <property type="match status" value="1"/>
</dbReference>
<comment type="similarity">
    <text evidence="2">Belongs to the cation transport ATPase (P-type) (TC 3.A.3) family. Type IIA subfamily.</text>
</comment>
<dbReference type="InterPro" id="IPR001757">
    <property type="entry name" value="P_typ_ATPase"/>
</dbReference>
<evidence type="ECO:0000256" key="6">
    <source>
        <dbReference type="ARBA" id="ARBA00022967"/>
    </source>
</evidence>
<dbReference type="SUPFAM" id="SSF56784">
    <property type="entry name" value="HAD-like"/>
    <property type="match status" value="1"/>
</dbReference>
<dbReference type="GO" id="GO:0005391">
    <property type="term" value="F:P-type sodium:potassium-exchanging transporter activity"/>
    <property type="evidence" value="ECO:0007669"/>
    <property type="project" value="TreeGrafter"/>
</dbReference>
<dbReference type="InterPro" id="IPR004014">
    <property type="entry name" value="ATPase_P-typ_cation-transptr_N"/>
</dbReference>
<keyword evidence="12" id="KW-1185">Reference proteome</keyword>
<keyword evidence="8 9" id="KW-0472">Membrane</keyword>
<dbReference type="Pfam" id="PF00122">
    <property type="entry name" value="E1-E2_ATPase"/>
    <property type="match status" value="1"/>
</dbReference>
<dbReference type="Pfam" id="PF00689">
    <property type="entry name" value="Cation_ATPase_C"/>
    <property type="match status" value="1"/>
</dbReference>
<feature type="transmembrane region" description="Helical" evidence="9">
    <location>
        <begin position="253"/>
        <end position="272"/>
    </location>
</feature>
<dbReference type="Pfam" id="PF00702">
    <property type="entry name" value="Hydrolase"/>
    <property type="match status" value="1"/>
</dbReference>
<evidence type="ECO:0000256" key="7">
    <source>
        <dbReference type="ARBA" id="ARBA00022989"/>
    </source>
</evidence>
<dbReference type="GO" id="GO:0036376">
    <property type="term" value="P:sodium ion export across plasma membrane"/>
    <property type="evidence" value="ECO:0007669"/>
    <property type="project" value="TreeGrafter"/>
</dbReference>
<dbReference type="GO" id="GO:0005886">
    <property type="term" value="C:plasma membrane"/>
    <property type="evidence" value="ECO:0007669"/>
    <property type="project" value="TreeGrafter"/>
</dbReference>
<dbReference type="InterPro" id="IPR008250">
    <property type="entry name" value="ATPase_P-typ_transduc_dom_A_sf"/>
</dbReference>
<dbReference type="InterPro" id="IPR018303">
    <property type="entry name" value="ATPase_P-typ_P_site"/>
</dbReference>
<evidence type="ECO:0000313" key="11">
    <source>
        <dbReference type="EMBL" id="KLI62917.1"/>
    </source>
</evidence>
<evidence type="ECO:0000256" key="4">
    <source>
        <dbReference type="ARBA" id="ARBA00022741"/>
    </source>
</evidence>
<dbReference type="InterPro" id="IPR036412">
    <property type="entry name" value="HAD-like_sf"/>
</dbReference>
<feature type="transmembrane region" description="Helical" evidence="9">
    <location>
        <begin position="278"/>
        <end position="302"/>
    </location>
</feature>
<dbReference type="GO" id="GO:0006883">
    <property type="term" value="P:intracellular sodium ion homeostasis"/>
    <property type="evidence" value="ECO:0007669"/>
    <property type="project" value="TreeGrafter"/>
</dbReference>
<dbReference type="PATRIC" id="fig|874156.12.peg.2617"/>
<dbReference type="PANTHER" id="PTHR43294:SF20">
    <property type="entry name" value="P-TYPE ATPASE"/>
    <property type="match status" value="1"/>
</dbReference>
<keyword evidence="3 9" id="KW-0812">Transmembrane</keyword>
<name>A0A0H0XLU5_9SPHN</name>
<dbReference type="InterPro" id="IPR050510">
    <property type="entry name" value="Cation_transp_ATPase_P-type"/>
</dbReference>
<dbReference type="SMART" id="SM00831">
    <property type="entry name" value="Cation_ATPase_N"/>
    <property type="match status" value="1"/>
</dbReference>
<dbReference type="InterPro" id="IPR023298">
    <property type="entry name" value="ATPase_P-typ_TM_dom_sf"/>
</dbReference>
<dbReference type="SFLD" id="SFLDS00003">
    <property type="entry name" value="Haloacid_Dehalogenase"/>
    <property type="match status" value="1"/>
</dbReference>